<comment type="subcellular location">
    <subcellularLocation>
        <location evidence="1">Membrane</location>
        <topology evidence="1">Single-pass membrane protein</topology>
    </subcellularLocation>
</comment>
<evidence type="ECO:0000256" key="3">
    <source>
        <dbReference type="ARBA" id="ARBA00022723"/>
    </source>
</evidence>
<dbReference type="GO" id="GO:0008270">
    <property type="term" value="F:zinc ion binding"/>
    <property type="evidence" value="ECO:0007669"/>
    <property type="project" value="UniProtKB-KW"/>
</dbReference>
<dbReference type="Proteomes" id="UP000663874">
    <property type="component" value="Unassembled WGS sequence"/>
</dbReference>
<evidence type="ECO:0000313" key="9">
    <source>
        <dbReference type="EMBL" id="CAF3754154.1"/>
    </source>
</evidence>
<sequence length="204" mass="24561">MTSFHIFKSIFNSSFEFYGLSEWLLEIMPDNVDINRCKINRSHHGWIFRRHNARSKFICMNCMKSQIQLHKEKLKINTWTSVYTTILFRARLDKSFNGQNIGRIQMRIFEQGCHTCNMYSIGILDENEIKRTFYWLYIWILETFYNVKFTDNELEDICVQSKGYSRRQLPHDSSRCDGCRAGWCKYLYRCKNKNSLKRHTVMSI</sequence>
<accession>A0A818YIE6</accession>
<evidence type="ECO:0000256" key="2">
    <source>
        <dbReference type="ARBA" id="ARBA00022692"/>
    </source>
</evidence>
<keyword evidence="6" id="KW-1133">Transmembrane helix</keyword>
<dbReference type="GO" id="GO:0031849">
    <property type="term" value="F:olfactory receptor binding"/>
    <property type="evidence" value="ECO:0007669"/>
    <property type="project" value="TreeGrafter"/>
</dbReference>
<dbReference type="EMBL" id="CAJOBE010001555">
    <property type="protein sequence ID" value="CAF3754154.1"/>
    <property type="molecule type" value="Genomic_DNA"/>
</dbReference>
<evidence type="ECO:0000256" key="4">
    <source>
        <dbReference type="ARBA" id="ARBA00022771"/>
    </source>
</evidence>
<name>A0A818YIE6_9BILA</name>
<reference evidence="9" key="1">
    <citation type="submission" date="2021-02" db="EMBL/GenBank/DDBJ databases">
        <authorList>
            <person name="Nowell W R."/>
        </authorList>
    </citation>
    <scope>NUCLEOTIDE SEQUENCE</scope>
</reference>
<dbReference type="GO" id="GO:0016020">
    <property type="term" value="C:membrane"/>
    <property type="evidence" value="ECO:0007669"/>
    <property type="project" value="UniProtKB-SubCell"/>
</dbReference>
<evidence type="ECO:0000256" key="5">
    <source>
        <dbReference type="ARBA" id="ARBA00022833"/>
    </source>
</evidence>
<keyword evidence="4" id="KW-0863">Zinc-finger</keyword>
<dbReference type="PANTHER" id="PTHR14402">
    <property type="entry name" value="RECEPTOR TRANSPORTING PROTEIN"/>
    <property type="match status" value="1"/>
</dbReference>
<evidence type="ECO:0000256" key="6">
    <source>
        <dbReference type="ARBA" id="ARBA00022989"/>
    </source>
</evidence>
<protein>
    <recommendedName>
        <fullName evidence="8">3CxxC-type domain-containing protein</fullName>
    </recommendedName>
</protein>
<evidence type="ECO:0000256" key="1">
    <source>
        <dbReference type="ARBA" id="ARBA00004167"/>
    </source>
</evidence>
<dbReference type="SMART" id="SM01328">
    <property type="entry name" value="zf-3CxxC"/>
    <property type="match status" value="1"/>
</dbReference>
<dbReference type="GO" id="GO:0006612">
    <property type="term" value="P:protein targeting to membrane"/>
    <property type="evidence" value="ECO:0007669"/>
    <property type="project" value="TreeGrafter"/>
</dbReference>
<dbReference type="GO" id="GO:0051205">
    <property type="term" value="P:protein insertion into membrane"/>
    <property type="evidence" value="ECO:0007669"/>
    <property type="project" value="TreeGrafter"/>
</dbReference>
<dbReference type="InterPro" id="IPR027377">
    <property type="entry name" value="ZAR1/RTP1-5-like_Znf-3CxxC"/>
</dbReference>
<feature type="domain" description="3CxxC-type" evidence="8">
    <location>
        <begin position="52"/>
        <end position="182"/>
    </location>
</feature>
<evidence type="ECO:0000256" key="7">
    <source>
        <dbReference type="ARBA" id="ARBA00023136"/>
    </source>
</evidence>
<gene>
    <name evidence="9" type="ORF">FNK824_LOCUS12421</name>
</gene>
<keyword evidence="3" id="KW-0479">Metal-binding</keyword>
<evidence type="ECO:0000259" key="8">
    <source>
        <dbReference type="SMART" id="SM01328"/>
    </source>
</evidence>
<keyword evidence="7" id="KW-0472">Membrane</keyword>
<dbReference type="AlphaFoldDB" id="A0A818YIE6"/>
<dbReference type="InterPro" id="IPR026096">
    <property type="entry name" value="R-trans_p"/>
</dbReference>
<evidence type="ECO:0000313" key="10">
    <source>
        <dbReference type="Proteomes" id="UP000663874"/>
    </source>
</evidence>
<keyword evidence="2" id="KW-0812">Transmembrane</keyword>
<proteinExistence type="predicted"/>
<dbReference type="Pfam" id="PF13695">
    <property type="entry name" value="Zn_ribbon_3CxxC"/>
    <property type="match status" value="1"/>
</dbReference>
<dbReference type="PANTHER" id="PTHR14402:SF10">
    <property type="entry name" value="3CXXC-TYPE DOMAIN-CONTAINING PROTEIN"/>
    <property type="match status" value="1"/>
</dbReference>
<comment type="caution">
    <text evidence="9">The sequence shown here is derived from an EMBL/GenBank/DDBJ whole genome shotgun (WGS) entry which is preliminary data.</text>
</comment>
<keyword evidence="5" id="KW-0862">Zinc</keyword>
<organism evidence="9 10">
    <name type="scientific">Rotaria sordida</name>
    <dbReference type="NCBI Taxonomy" id="392033"/>
    <lineage>
        <taxon>Eukaryota</taxon>
        <taxon>Metazoa</taxon>
        <taxon>Spiralia</taxon>
        <taxon>Gnathifera</taxon>
        <taxon>Rotifera</taxon>
        <taxon>Eurotatoria</taxon>
        <taxon>Bdelloidea</taxon>
        <taxon>Philodinida</taxon>
        <taxon>Philodinidae</taxon>
        <taxon>Rotaria</taxon>
    </lineage>
</organism>